<accession>A0A178ZAM4</accession>
<keyword evidence="4" id="KW-1185">Reference proteome</keyword>
<dbReference type="OrthoDB" id="5281164at2759"/>
<evidence type="ECO:0000259" key="2">
    <source>
        <dbReference type="PROSITE" id="PS50181"/>
    </source>
</evidence>
<name>A0A178ZAM4_9EURO</name>
<gene>
    <name evidence="3" type="ORF">AYL99_09695</name>
</gene>
<dbReference type="InterPro" id="IPR036047">
    <property type="entry name" value="F-box-like_dom_sf"/>
</dbReference>
<dbReference type="STRING" id="1367422.A0A178ZAM4"/>
<dbReference type="EMBL" id="LVYI01000009">
    <property type="protein sequence ID" value="OAP56516.1"/>
    <property type="molecule type" value="Genomic_DNA"/>
</dbReference>
<comment type="caution">
    <text evidence="3">The sequence shown here is derived from an EMBL/GenBank/DDBJ whole genome shotgun (WGS) entry which is preliminary data.</text>
</comment>
<sequence length="238" mass="26699">MSSSRYALNGLASLPPEVHHMVADYLQYPDLLSLKLTNTYFAGLVEPKLTVKSRVGWVQARYAQHLPVPTNTRLSFKTDALFVGNPEVKAILRRRRRHLECTNHERGSAFVFSMFAAPIDVPAREGARPWTKVCLVTGNGVCPRFQELEAKAKWYKNSVLGRLAGPVLKTIAWLRPSQQDHHDSLTRFVAGTLRASRFQLEHALAMAKIALIILVLCILCHWNVISSPDAPHGIVVMR</sequence>
<organism evidence="3 4">
    <name type="scientific">Fonsecaea erecta</name>
    <dbReference type="NCBI Taxonomy" id="1367422"/>
    <lineage>
        <taxon>Eukaryota</taxon>
        <taxon>Fungi</taxon>
        <taxon>Dikarya</taxon>
        <taxon>Ascomycota</taxon>
        <taxon>Pezizomycotina</taxon>
        <taxon>Eurotiomycetes</taxon>
        <taxon>Chaetothyriomycetidae</taxon>
        <taxon>Chaetothyriales</taxon>
        <taxon>Herpotrichiellaceae</taxon>
        <taxon>Fonsecaea</taxon>
    </lineage>
</organism>
<protein>
    <recommendedName>
        <fullName evidence="2">F-box domain-containing protein</fullName>
    </recommendedName>
</protein>
<feature type="transmembrane region" description="Helical" evidence="1">
    <location>
        <begin position="203"/>
        <end position="225"/>
    </location>
</feature>
<dbReference type="PROSITE" id="PS50181">
    <property type="entry name" value="FBOX"/>
    <property type="match status" value="1"/>
</dbReference>
<dbReference type="RefSeq" id="XP_018689883.1">
    <property type="nucleotide sequence ID" value="XM_018841202.1"/>
</dbReference>
<dbReference type="Proteomes" id="UP000078343">
    <property type="component" value="Unassembled WGS sequence"/>
</dbReference>
<dbReference type="AlphaFoldDB" id="A0A178ZAM4"/>
<dbReference type="SUPFAM" id="SSF81383">
    <property type="entry name" value="F-box domain"/>
    <property type="match status" value="1"/>
</dbReference>
<keyword evidence="1" id="KW-0472">Membrane</keyword>
<dbReference type="GeneID" id="30013863"/>
<evidence type="ECO:0000256" key="1">
    <source>
        <dbReference type="SAM" id="Phobius"/>
    </source>
</evidence>
<proteinExistence type="predicted"/>
<reference evidence="3 4" key="1">
    <citation type="submission" date="2016-04" db="EMBL/GenBank/DDBJ databases">
        <title>Draft genome of Fonsecaea erecta CBS 125763.</title>
        <authorList>
            <person name="Weiss V.A."/>
            <person name="Vicente V.A."/>
            <person name="Raittz R.T."/>
            <person name="Moreno L.F."/>
            <person name="De Souza E.M."/>
            <person name="Pedrosa F.O."/>
            <person name="Steffens M.B."/>
            <person name="Faoro H."/>
            <person name="Tadra-Sfeir M.Z."/>
            <person name="Najafzadeh M.J."/>
            <person name="Felipe M.S."/>
            <person name="Teixeira M."/>
            <person name="Sun J."/>
            <person name="Xi L."/>
            <person name="Gomes R."/>
            <person name="De Azevedo C.M."/>
            <person name="Salgado C.G."/>
            <person name="Da Silva M.B."/>
            <person name="Nascimento M.F."/>
            <person name="Queiroz-Telles F."/>
            <person name="Attili D.S."/>
            <person name="Gorbushina A."/>
        </authorList>
    </citation>
    <scope>NUCLEOTIDE SEQUENCE [LARGE SCALE GENOMIC DNA]</scope>
    <source>
        <strain evidence="3 4">CBS 125763</strain>
    </source>
</reference>
<keyword evidence="1" id="KW-0812">Transmembrane</keyword>
<keyword evidence="1" id="KW-1133">Transmembrane helix</keyword>
<feature type="domain" description="F-box" evidence="2">
    <location>
        <begin position="8"/>
        <end position="54"/>
    </location>
</feature>
<evidence type="ECO:0000313" key="3">
    <source>
        <dbReference type="EMBL" id="OAP56516.1"/>
    </source>
</evidence>
<evidence type="ECO:0000313" key="4">
    <source>
        <dbReference type="Proteomes" id="UP000078343"/>
    </source>
</evidence>
<dbReference type="InterPro" id="IPR001810">
    <property type="entry name" value="F-box_dom"/>
</dbReference>